<evidence type="ECO:0000313" key="15">
    <source>
        <dbReference type="Proteomes" id="UP001159641"/>
    </source>
</evidence>
<comment type="cofactor">
    <cofactor evidence="1 11">
        <name>Zn(2+)</name>
        <dbReference type="ChEBI" id="CHEBI:29105"/>
    </cofactor>
</comment>
<evidence type="ECO:0000256" key="5">
    <source>
        <dbReference type="ARBA" id="ARBA00022723"/>
    </source>
</evidence>
<dbReference type="InterPro" id="IPR013149">
    <property type="entry name" value="ADH-like_C"/>
</dbReference>
<comment type="similarity">
    <text evidence="11">Belongs to the zinc-containing alcohol dehydrogenase family.</text>
</comment>
<keyword evidence="6 11" id="KW-0862">Zinc</keyword>
<dbReference type="GO" id="GO:0008270">
    <property type="term" value="F:zinc ion binding"/>
    <property type="evidence" value="ECO:0007669"/>
    <property type="project" value="InterPro"/>
</dbReference>
<keyword evidence="5 11" id="KW-0479">Metal-binding</keyword>
<dbReference type="GO" id="GO:0042572">
    <property type="term" value="P:retinol metabolic process"/>
    <property type="evidence" value="ECO:0007669"/>
    <property type="project" value="TreeGrafter"/>
</dbReference>
<dbReference type="Pfam" id="PF00107">
    <property type="entry name" value="ADH_zinc_N"/>
    <property type="match status" value="1"/>
</dbReference>
<evidence type="ECO:0000256" key="7">
    <source>
        <dbReference type="ARBA" id="ARBA00022990"/>
    </source>
</evidence>
<dbReference type="EC" id="1.1.1.1" evidence="3"/>
<dbReference type="FunFam" id="3.90.180.10:FF:000067">
    <property type="entry name" value="alcohol dehydrogenase 1-like isoform X1"/>
    <property type="match status" value="1"/>
</dbReference>
<dbReference type="GO" id="GO:0005829">
    <property type="term" value="C:cytosol"/>
    <property type="evidence" value="ECO:0007669"/>
    <property type="project" value="TreeGrafter"/>
</dbReference>
<dbReference type="FunFam" id="3.40.50.720:FF:000003">
    <property type="entry name" value="S-(hydroxymethyl)glutathione dehydrogenase"/>
    <property type="match status" value="1"/>
</dbReference>
<keyword evidence="8" id="KW-0560">Oxidoreductase</keyword>
<feature type="domain" description="Alcohol dehydrogenase-like C-terminal" evidence="12">
    <location>
        <begin position="203"/>
        <end position="284"/>
    </location>
</feature>
<evidence type="ECO:0000313" key="14">
    <source>
        <dbReference type="EMBL" id="KAJ8784366.1"/>
    </source>
</evidence>
<dbReference type="Gene3D" id="3.40.50.720">
    <property type="entry name" value="NAD(P)-binding Rossmann-like Domain"/>
    <property type="match status" value="1"/>
</dbReference>
<dbReference type="GO" id="GO:0004745">
    <property type="term" value="F:all-trans-retinol dehydrogenase (NAD+) activity"/>
    <property type="evidence" value="ECO:0007669"/>
    <property type="project" value="TreeGrafter"/>
</dbReference>
<evidence type="ECO:0000256" key="10">
    <source>
        <dbReference type="ARBA" id="ARBA00049243"/>
    </source>
</evidence>
<feature type="domain" description="Alcohol dehydrogenase-like N-terminal" evidence="13">
    <location>
        <begin position="34"/>
        <end position="161"/>
    </location>
</feature>
<evidence type="ECO:0000256" key="11">
    <source>
        <dbReference type="RuleBase" id="RU361277"/>
    </source>
</evidence>
<protein>
    <recommendedName>
        <fullName evidence="3">alcohol dehydrogenase</fullName>
        <ecNumber evidence="3">1.1.1.1</ecNumber>
    </recommendedName>
</protein>
<dbReference type="AlphaFoldDB" id="A0AB34GY53"/>
<keyword evidence="7" id="KW-0007">Acetylation</keyword>
<comment type="subcellular location">
    <subcellularLocation>
        <location evidence="2">Cytoplasm</location>
    </subcellularLocation>
</comment>
<gene>
    <name evidence="14" type="ORF">J1605_008299</name>
</gene>
<dbReference type="InterPro" id="IPR002328">
    <property type="entry name" value="ADH_Zn_CS"/>
</dbReference>
<dbReference type="InterPro" id="IPR013154">
    <property type="entry name" value="ADH-like_N"/>
</dbReference>
<sequence>MSTAGKVIKCKAAVLWELKKPFSIEEVEVAPPKANEVRIKMVATGVCRSDDHAINGSLFTPLPAIIGHEAAGIVESIGEGVTTVKPGDKVIPLFVPQCGKCSPCKHPEGNFCLKNNVTKPRGTLMDGTSRFTCRGKPIYHFIGTSTFTQYTVVDEMSVAKIDADSPLEKVCLIGCGFSTGYGSAVKVAKVTQGSTCAVFGLGGVGLSVIMGCKAAGAARIIAVDINKDKFVKAKEVGATECINPRDYEKPIEEVLKEMSGGGVDFSFEVVGRFDTMVCTLKCLEISASAF</sequence>
<dbReference type="Gene3D" id="3.90.180.10">
    <property type="entry name" value="Medium-chain alcohol dehydrogenases, catalytic domain"/>
    <property type="match status" value="1"/>
</dbReference>
<proteinExistence type="inferred from homology"/>
<reference evidence="14 15" key="1">
    <citation type="submission" date="2022-11" db="EMBL/GenBank/DDBJ databases">
        <title>Whole genome sequence of Eschrichtius robustus ER-17-0199.</title>
        <authorList>
            <person name="Bruniche-Olsen A."/>
            <person name="Black A.N."/>
            <person name="Fields C.J."/>
            <person name="Walden K."/>
            <person name="Dewoody J.A."/>
        </authorList>
    </citation>
    <scope>NUCLEOTIDE SEQUENCE [LARGE SCALE GENOMIC DNA]</scope>
    <source>
        <strain evidence="14">ER-17-0199</strain>
        <tissue evidence="14">Blubber</tissue>
    </source>
</reference>
<evidence type="ECO:0000256" key="2">
    <source>
        <dbReference type="ARBA" id="ARBA00004496"/>
    </source>
</evidence>
<dbReference type="PROSITE" id="PS00059">
    <property type="entry name" value="ADH_ZINC"/>
    <property type="match status" value="1"/>
</dbReference>
<evidence type="ECO:0000259" key="13">
    <source>
        <dbReference type="Pfam" id="PF08240"/>
    </source>
</evidence>
<keyword evidence="9" id="KW-0520">NAD</keyword>
<dbReference type="GO" id="GO:0042573">
    <property type="term" value="P:retinoic acid metabolic process"/>
    <property type="evidence" value="ECO:0007669"/>
    <property type="project" value="TreeGrafter"/>
</dbReference>
<comment type="caution">
    <text evidence="14">The sequence shown here is derived from an EMBL/GenBank/DDBJ whole genome shotgun (WGS) entry which is preliminary data.</text>
</comment>
<evidence type="ECO:0000256" key="3">
    <source>
        <dbReference type="ARBA" id="ARBA00013190"/>
    </source>
</evidence>
<dbReference type="InterPro" id="IPR011032">
    <property type="entry name" value="GroES-like_sf"/>
</dbReference>
<evidence type="ECO:0000256" key="6">
    <source>
        <dbReference type="ARBA" id="ARBA00022833"/>
    </source>
</evidence>
<name>A0AB34GY53_ESCRO</name>
<accession>A0AB34GY53</accession>
<dbReference type="Proteomes" id="UP001159641">
    <property type="component" value="Unassembled WGS sequence"/>
</dbReference>
<keyword evidence="15" id="KW-1185">Reference proteome</keyword>
<evidence type="ECO:0000256" key="4">
    <source>
        <dbReference type="ARBA" id="ARBA00022490"/>
    </source>
</evidence>
<evidence type="ECO:0000259" key="12">
    <source>
        <dbReference type="Pfam" id="PF00107"/>
    </source>
</evidence>
<evidence type="ECO:0000256" key="1">
    <source>
        <dbReference type="ARBA" id="ARBA00001947"/>
    </source>
</evidence>
<organism evidence="14 15">
    <name type="scientific">Eschrichtius robustus</name>
    <name type="common">California gray whale</name>
    <name type="synonym">Eschrichtius gibbosus</name>
    <dbReference type="NCBI Taxonomy" id="9764"/>
    <lineage>
        <taxon>Eukaryota</taxon>
        <taxon>Metazoa</taxon>
        <taxon>Chordata</taxon>
        <taxon>Craniata</taxon>
        <taxon>Vertebrata</taxon>
        <taxon>Euteleostomi</taxon>
        <taxon>Mammalia</taxon>
        <taxon>Eutheria</taxon>
        <taxon>Laurasiatheria</taxon>
        <taxon>Artiodactyla</taxon>
        <taxon>Whippomorpha</taxon>
        <taxon>Cetacea</taxon>
        <taxon>Mysticeti</taxon>
        <taxon>Eschrichtiidae</taxon>
        <taxon>Eschrichtius</taxon>
    </lineage>
</organism>
<dbReference type="InterPro" id="IPR036291">
    <property type="entry name" value="NAD(P)-bd_dom_sf"/>
</dbReference>
<dbReference type="PANTHER" id="PTHR43880:SF1">
    <property type="entry name" value="ALCOHOL DEHYDROGENASE 1A"/>
    <property type="match status" value="1"/>
</dbReference>
<dbReference type="SUPFAM" id="SSF51735">
    <property type="entry name" value="NAD(P)-binding Rossmann-fold domains"/>
    <property type="match status" value="1"/>
</dbReference>
<evidence type="ECO:0000256" key="9">
    <source>
        <dbReference type="ARBA" id="ARBA00023027"/>
    </source>
</evidence>
<evidence type="ECO:0000256" key="8">
    <source>
        <dbReference type="ARBA" id="ARBA00023002"/>
    </source>
</evidence>
<dbReference type="EMBL" id="JAIQCJ010002053">
    <property type="protein sequence ID" value="KAJ8784366.1"/>
    <property type="molecule type" value="Genomic_DNA"/>
</dbReference>
<dbReference type="Pfam" id="PF08240">
    <property type="entry name" value="ADH_N"/>
    <property type="match status" value="1"/>
</dbReference>
<comment type="catalytic activity">
    <reaction evidence="10">
        <text>a primary alcohol + NAD(+) = an aldehyde + NADH + H(+)</text>
        <dbReference type="Rhea" id="RHEA:10736"/>
        <dbReference type="ChEBI" id="CHEBI:15378"/>
        <dbReference type="ChEBI" id="CHEBI:15734"/>
        <dbReference type="ChEBI" id="CHEBI:17478"/>
        <dbReference type="ChEBI" id="CHEBI:57540"/>
        <dbReference type="ChEBI" id="CHEBI:57945"/>
        <dbReference type="EC" id="1.1.1.1"/>
    </reaction>
</comment>
<dbReference type="SUPFAM" id="SSF50129">
    <property type="entry name" value="GroES-like"/>
    <property type="match status" value="1"/>
</dbReference>
<dbReference type="PANTHER" id="PTHR43880">
    <property type="entry name" value="ALCOHOL DEHYDROGENASE"/>
    <property type="match status" value="1"/>
</dbReference>
<keyword evidence="4" id="KW-0963">Cytoplasm</keyword>